<accession>A0AAW0J6D8</accession>
<dbReference type="Gene3D" id="3.80.10.10">
    <property type="entry name" value="Ribonuclease Inhibitor"/>
    <property type="match status" value="1"/>
</dbReference>
<dbReference type="AlphaFoldDB" id="A0AAW0J6D8"/>
<keyword evidence="3" id="KW-1185">Reference proteome</keyword>
<evidence type="ECO:0000256" key="1">
    <source>
        <dbReference type="ARBA" id="ARBA00022821"/>
    </source>
</evidence>
<organism evidence="2 3">
    <name type="scientific">Quercus suber</name>
    <name type="common">Cork oak</name>
    <dbReference type="NCBI Taxonomy" id="58331"/>
    <lineage>
        <taxon>Eukaryota</taxon>
        <taxon>Viridiplantae</taxon>
        <taxon>Streptophyta</taxon>
        <taxon>Embryophyta</taxon>
        <taxon>Tracheophyta</taxon>
        <taxon>Spermatophyta</taxon>
        <taxon>Magnoliopsida</taxon>
        <taxon>eudicotyledons</taxon>
        <taxon>Gunneridae</taxon>
        <taxon>Pentapetalae</taxon>
        <taxon>rosids</taxon>
        <taxon>fabids</taxon>
        <taxon>Fagales</taxon>
        <taxon>Fagaceae</taxon>
        <taxon>Quercus</taxon>
    </lineage>
</organism>
<dbReference type="Proteomes" id="UP000237347">
    <property type="component" value="Unassembled WGS sequence"/>
</dbReference>
<dbReference type="InterPro" id="IPR032675">
    <property type="entry name" value="LRR_dom_sf"/>
</dbReference>
<sequence length="239" mass="26698">MSETNVSFKSTDGGLNLSQIQFVNNSRGGLNLATTIVGISLFCRPCNCVACPRIASGLSESAENNFFRTNLGKQKAWVQNSDPIQKLRLCNRYDGLGSLPWIGILTSLLSLNIWECPKLTLLPQGIHNLTSLQELGIDNCPLLRQRCERETGEDWLSLLMSHTYDGLGSLPWIAILTSLLSLNIWECPKLTLLPQGIHNLNSLQELGIDNCPLLRQRCDRQTGEDWPSLLMSHTCMWMV</sequence>
<dbReference type="GO" id="GO:0006952">
    <property type="term" value="P:defense response"/>
    <property type="evidence" value="ECO:0007669"/>
    <property type="project" value="UniProtKB-KW"/>
</dbReference>
<gene>
    <name evidence="2" type="primary">RGA4_11</name>
    <name evidence="2" type="ORF">CFP56_036996</name>
</gene>
<keyword evidence="1" id="KW-0611">Plant defense</keyword>
<name>A0AAW0J6D8_QUESU</name>
<comment type="caution">
    <text evidence="2">The sequence shown here is derived from an EMBL/GenBank/DDBJ whole genome shotgun (WGS) entry which is preliminary data.</text>
</comment>
<dbReference type="PANTHER" id="PTHR36766:SF40">
    <property type="entry name" value="DISEASE RESISTANCE PROTEIN RGA3"/>
    <property type="match status" value="1"/>
</dbReference>
<evidence type="ECO:0000313" key="3">
    <source>
        <dbReference type="Proteomes" id="UP000237347"/>
    </source>
</evidence>
<evidence type="ECO:0000313" key="2">
    <source>
        <dbReference type="EMBL" id="KAK7822121.1"/>
    </source>
</evidence>
<dbReference type="SUPFAM" id="SSF52058">
    <property type="entry name" value="L domain-like"/>
    <property type="match status" value="1"/>
</dbReference>
<proteinExistence type="predicted"/>
<dbReference type="EMBL" id="PKMF04000677">
    <property type="protein sequence ID" value="KAK7822121.1"/>
    <property type="molecule type" value="Genomic_DNA"/>
</dbReference>
<protein>
    <submittedName>
        <fullName evidence="2">Disease resistance protein rga4</fullName>
    </submittedName>
</protein>
<reference evidence="2 3" key="1">
    <citation type="journal article" date="2018" name="Sci. Data">
        <title>The draft genome sequence of cork oak.</title>
        <authorList>
            <person name="Ramos A.M."/>
            <person name="Usie A."/>
            <person name="Barbosa P."/>
            <person name="Barros P.M."/>
            <person name="Capote T."/>
            <person name="Chaves I."/>
            <person name="Simoes F."/>
            <person name="Abreu I."/>
            <person name="Carrasquinho I."/>
            <person name="Faro C."/>
            <person name="Guimaraes J.B."/>
            <person name="Mendonca D."/>
            <person name="Nobrega F."/>
            <person name="Rodrigues L."/>
            <person name="Saibo N.J.M."/>
            <person name="Varela M.C."/>
            <person name="Egas C."/>
            <person name="Matos J."/>
            <person name="Miguel C.M."/>
            <person name="Oliveira M.M."/>
            <person name="Ricardo C.P."/>
            <person name="Goncalves S."/>
        </authorList>
    </citation>
    <scope>NUCLEOTIDE SEQUENCE [LARGE SCALE GENOMIC DNA]</scope>
    <source>
        <strain evidence="3">cv. HL8</strain>
    </source>
</reference>
<dbReference type="PANTHER" id="PTHR36766">
    <property type="entry name" value="PLANT BROAD-SPECTRUM MILDEW RESISTANCE PROTEIN RPW8"/>
    <property type="match status" value="1"/>
</dbReference>